<feature type="active site" description="Proton acceptor" evidence="2">
    <location>
        <position position="75"/>
    </location>
</feature>
<feature type="active site" evidence="2">
    <location>
        <position position="27"/>
    </location>
</feature>
<feature type="binding site" evidence="2">
    <location>
        <begin position="201"/>
        <end position="203"/>
    </location>
    <ligand>
        <name>substrate</name>
    </ligand>
</feature>
<dbReference type="Gene3D" id="3.40.1180.10">
    <property type="entry name" value="Decaprenyl diphosphate synthase-like"/>
    <property type="match status" value="1"/>
</dbReference>
<accession>A0ABQ5UT81</accession>
<dbReference type="CDD" id="cd00475">
    <property type="entry name" value="Cis_IPPS"/>
    <property type="match status" value="1"/>
</dbReference>
<keyword evidence="1 2" id="KW-0808">Transferase</keyword>
<dbReference type="PANTHER" id="PTHR10291:SF0">
    <property type="entry name" value="DEHYDRODOLICHYL DIPHOSPHATE SYNTHASE 2"/>
    <property type="match status" value="1"/>
</dbReference>
<dbReference type="InterPro" id="IPR036424">
    <property type="entry name" value="UPP_synth-like_sf"/>
</dbReference>
<dbReference type="Proteomes" id="UP001161405">
    <property type="component" value="Unassembled WGS sequence"/>
</dbReference>
<comment type="caution">
    <text evidence="3">The sequence shown here is derived from an EMBL/GenBank/DDBJ whole genome shotgun (WGS) entry which is preliminary data.</text>
</comment>
<reference evidence="3" key="2">
    <citation type="submission" date="2023-01" db="EMBL/GenBank/DDBJ databases">
        <title>Draft genome sequence of Maritalea porphyrae strain NBRC 107169.</title>
        <authorList>
            <person name="Sun Q."/>
            <person name="Mori K."/>
        </authorList>
    </citation>
    <scope>NUCLEOTIDE SEQUENCE</scope>
    <source>
        <strain evidence="3">NBRC 107169</strain>
    </source>
</reference>
<organism evidence="3 4">
    <name type="scientific">Maritalea porphyrae</name>
    <dbReference type="NCBI Taxonomy" id="880732"/>
    <lineage>
        <taxon>Bacteria</taxon>
        <taxon>Pseudomonadati</taxon>
        <taxon>Pseudomonadota</taxon>
        <taxon>Alphaproteobacteria</taxon>
        <taxon>Hyphomicrobiales</taxon>
        <taxon>Devosiaceae</taxon>
        <taxon>Maritalea</taxon>
    </lineage>
</organism>
<keyword evidence="2" id="KW-0479">Metal-binding</keyword>
<dbReference type="Pfam" id="PF01255">
    <property type="entry name" value="Prenyltransf"/>
    <property type="match status" value="1"/>
</dbReference>
<feature type="binding site" evidence="2">
    <location>
        <position position="76"/>
    </location>
    <ligand>
        <name>substrate</name>
    </ligand>
</feature>
<dbReference type="RefSeq" id="WP_284365470.1">
    <property type="nucleotide sequence ID" value="NZ_BSNI01000002.1"/>
</dbReference>
<gene>
    <name evidence="3" type="primary">lpxD_2</name>
    <name evidence="3" type="ORF">GCM10007879_27440</name>
</gene>
<comment type="function">
    <text evidence="2">Catalyzes the condensation of isopentenyl diphosphate (IPP) with allylic pyrophosphates generating different type of terpenoids.</text>
</comment>
<feature type="binding site" evidence="2">
    <location>
        <position position="78"/>
    </location>
    <ligand>
        <name>substrate</name>
    </ligand>
</feature>
<keyword evidence="4" id="KW-1185">Reference proteome</keyword>
<name>A0ABQ5UT81_9HYPH</name>
<feature type="binding site" evidence="2">
    <location>
        <position position="44"/>
    </location>
    <ligand>
        <name>substrate</name>
    </ligand>
</feature>
<feature type="binding site" evidence="2">
    <location>
        <position position="40"/>
    </location>
    <ligand>
        <name>substrate</name>
    </ligand>
</feature>
<dbReference type="PANTHER" id="PTHR10291">
    <property type="entry name" value="DEHYDRODOLICHYL DIPHOSPHATE SYNTHASE FAMILY MEMBER"/>
    <property type="match status" value="1"/>
</dbReference>
<comment type="subunit">
    <text evidence="2">Homodimer.</text>
</comment>
<evidence type="ECO:0000313" key="3">
    <source>
        <dbReference type="EMBL" id="GLQ18495.1"/>
    </source>
</evidence>
<dbReference type="InterPro" id="IPR018520">
    <property type="entry name" value="UPP_synth-like_CS"/>
</dbReference>
<comment type="cofactor">
    <cofactor evidence="2">
        <name>Mg(2+)</name>
        <dbReference type="ChEBI" id="CHEBI:18420"/>
    </cofactor>
    <text evidence="2">Binds 2 magnesium ions per subunit.</text>
</comment>
<dbReference type="EC" id="2.5.1.-" evidence="2"/>
<protein>
    <recommendedName>
        <fullName evidence="2">Isoprenyl transferase</fullName>
        <ecNumber evidence="2">2.5.1.-</ecNumber>
    </recommendedName>
</protein>
<reference evidence="3" key="1">
    <citation type="journal article" date="2014" name="Int. J. Syst. Evol. Microbiol.">
        <title>Complete genome of a new Firmicutes species belonging to the dominant human colonic microbiota ('Ruminococcus bicirculans') reveals two chromosomes and a selective capacity to utilize plant glucans.</title>
        <authorList>
            <consortium name="NISC Comparative Sequencing Program"/>
            <person name="Wegmann U."/>
            <person name="Louis P."/>
            <person name="Goesmann A."/>
            <person name="Henrissat B."/>
            <person name="Duncan S.H."/>
            <person name="Flint H.J."/>
        </authorList>
    </citation>
    <scope>NUCLEOTIDE SEQUENCE</scope>
    <source>
        <strain evidence="3">NBRC 107169</strain>
    </source>
</reference>
<dbReference type="GO" id="GO:0016740">
    <property type="term" value="F:transferase activity"/>
    <property type="evidence" value="ECO:0007669"/>
    <property type="project" value="UniProtKB-KW"/>
</dbReference>
<feature type="binding site" evidence="2">
    <location>
        <position position="27"/>
    </location>
    <ligand>
        <name>Mg(2+)</name>
        <dbReference type="ChEBI" id="CHEBI:18420"/>
    </ligand>
</feature>
<dbReference type="SUPFAM" id="SSF64005">
    <property type="entry name" value="Undecaprenyl diphosphate synthase"/>
    <property type="match status" value="1"/>
</dbReference>
<proteinExistence type="inferred from homology"/>
<sequence>MDSALAKSSAIEFAPEQLPAHIGVIMDGNGRWAQARGKHRTEGHRAGVEALRRLITCAVEFDIKYLTIFSFSSENWQRPQDEVNTILGLMKKFVASDVGTFVKNNVRIRILGSRDGLSASVLKMISDAEGRTAHCTGLQLNVAFNYGARTELVDAVKAIAARVADGSLGIDEIDEEQLSSALYTAELPDPDVIFRTSGEQRLSNFLLWQAAYSEFVFSEEFWPDFDRTSFISLLDAYANRKRRFGCVG</sequence>
<dbReference type="HAMAP" id="MF_01139">
    <property type="entry name" value="ISPT"/>
    <property type="match status" value="1"/>
</dbReference>
<feature type="binding site" evidence="2">
    <location>
        <begin position="28"/>
        <end position="31"/>
    </location>
    <ligand>
        <name>substrate</name>
    </ligand>
</feature>
<feature type="binding site" evidence="2">
    <location>
        <position position="195"/>
    </location>
    <ligand>
        <name>substrate</name>
    </ligand>
</feature>
<evidence type="ECO:0000313" key="4">
    <source>
        <dbReference type="Proteomes" id="UP001161405"/>
    </source>
</evidence>
<feature type="binding site" evidence="2">
    <location>
        <position position="214"/>
    </location>
    <ligand>
        <name>Mg(2+)</name>
        <dbReference type="ChEBI" id="CHEBI:18420"/>
    </ligand>
</feature>
<evidence type="ECO:0000256" key="1">
    <source>
        <dbReference type="ARBA" id="ARBA00022679"/>
    </source>
</evidence>
<dbReference type="EMBL" id="BSNI01000002">
    <property type="protein sequence ID" value="GLQ18495.1"/>
    <property type="molecule type" value="Genomic_DNA"/>
</dbReference>
<dbReference type="NCBIfam" id="NF011405">
    <property type="entry name" value="PRK14830.1"/>
    <property type="match status" value="1"/>
</dbReference>
<evidence type="ECO:0000256" key="2">
    <source>
        <dbReference type="HAMAP-Rule" id="MF_01139"/>
    </source>
</evidence>
<dbReference type="NCBIfam" id="TIGR00055">
    <property type="entry name" value="uppS"/>
    <property type="match status" value="1"/>
</dbReference>
<feature type="binding site" evidence="2">
    <location>
        <begin position="72"/>
        <end position="74"/>
    </location>
    <ligand>
        <name>substrate</name>
    </ligand>
</feature>
<feature type="binding site" evidence="2">
    <location>
        <position position="32"/>
    </location>
    <ligand>
        <name>substrate</name>
    </ligand>
</feature>
<dbReference type="InterPro" id="IPR001441">
    <property type="entry name" value="UPP_synth-like"/>
</dbReference>
<comment type="similarity">
    <text evidence="2">Belongs to the UPP synthase family.</text>
</comment>
<keyword evidence="2" id="KW-0460">Magnesium</keyword>
<dbReference type="PROSITE" id="PS01066">
    <property type="entry name" value="UPP_SYNTHASE"/>
    <property type="match status" value="1"/>
</dbReference>